<dbReference type="Gene3D" id="3.30.360.20">
    <property type="entry name" value="RNA 3'-terminal phosphate cyclase, insert domain"/>
    <property type="match status" value="1"/>
</dbReference>
<dbReference type="EC" id="6.5.1.4" evidence="1"/>
<dbReference type="InterPro" id="IPR017770">
    <property type="entry name" value="RNA3'_term_phos_cyc_type_1"/>
</dbReference>
<dbReference type="PANTHER" id="PTHR11096">
    <property type="entry name" value="RNA 3' TERMINAL PHOSPHATE CYCLASE"/>
    <property type="match status" value="1"/>
</dbReference>
<dbReference type="InterPro" id="IPR000228">
    <property type="entry name" value="RNA3'_term_phos_cyc"/>
</dbReference>
<proteinExistence type="predicted"/>
<dbReference type="SUPFAM" id="SSF52913">
    <property type="entry name" value="RNA 3'-terminal phosphate cyclase, RPTC, insert domain"/>
    <property type="match status" value="1"/>
</dbReference>
<dbReference type="GO" id="GO:0003963">
    <property type="term" value="F:RNA-3'-phosphate cyclase activity"/>
    <property type="evidence" value="ECO:0007669"/>
    <property type="project" value="UniProtKB-EC"/>
</dbReference>
<dbReference type="InterPro" id="IPR013791">
    <property type="entry name" value="RNA3'-term_phos_cycl_insert"/>
</dbReference>
<keyword evidence="1" id="KW-0436">Ligase</keyword>
<dbReference type="NCBIfam" id="TIGR03399">
    <property type="entry name" value="RNA_3prim_cycl"/>
    <property type="match status" value="1"/>
</dbReference>
<dbReference type="InterPro" id="IPR023797">
    <property type="entry name" value="RNA3'_phos_cyclase_dom"/>
</dbReference>
<dbReference type="Pfam" id="PF05189">
    <property type="entry name" value="RTC_insert"/>
    <property type="match status" value="1"/>
</dbReference>
<name>A0ABV2BYU8_9GAMM</name>
<comment type="caution">
    <text evidence="1">The sequence shown here is derived from an EMBL/GenBank/DDBJ whole genome shotgun (WGS) entry which is preliminary data.</text>
</comment>
<dbReference type="InterPro" id="IPR013792">
    <property type="entry name" value="RNA3'P_cycl/enolpyr_Trfase_a/b"/>
</dbReference>
<dbReference type="SUPFAM" id="SSF55205">
    <property type="entry name" value="EPT/RTPC-like"/>
    <property type="match status" value="1"/>
</dbReference>
<dbReference type="PANTHER" id="PTHR11096:SF0">
    <property type="entry name" value="RNA 3'-TERMINAL PHOSPHATE CYCLASE"/>
    <property type="match status" value="1"/>
</dbReference>
<organism evidence="1 2">
    <name type="scientific">Aliikangiella maris</name>
    <dbReference type="NCBI Taxonomy" id="3162458"/>
    <lineage>
        <taxon>Bacteria</taxon>
        <taxon>Pseudomonadati</taxon>
        <taxon>Pseudomonadota</taxon>
        <taxon>Gammaproteobacteria</taxon>
        <taxon>Oceanospirillales</taxon>
        <taxon>Pleioneaceae</taxon>
        <taxon>Aliikangiella</taxon>
    </lineage>
</organism>
<dbReference type="Gene3D" id="3.65.10.20">
    <property type="entry name" value="RNA 3'-terminal phosphate cyclase domain"/>
    <property type="match status" value="1"/>
</dbReference>
<dbReference type="InterPro" id="IPR037136">
    <property type="entry name" value="RNA3'_phos_cyclase_dom_sf"/>
</dbReference>
<keyword evidence="2" id="KW-1185">Reference proteome</keyword>
<accession>A0ABV2BYU8</accession>
<dbReference type="InterPro" id="IPR036553">
    <property type="entry name" value="RPTC_insert"/>
</dbReference>
<dbReference type="PIRSF" id="PIRSF005378">
    <property type="entry name" value="RNA3'_term_phos_cycl_euk"/>
    <property type="match status" value="1"/>
</dbReference>
<evidence type="ECO:0000313" key="1">
    <source>
        <dbReference type="EMBL" id="MET1257114.1"/>
    </source>
</evidence>
<protein>
    <submittedName>
        <fullName evidence="1">RNA 3'-terminal phosphate cyclase</fullName>
        <ecNumber evidence="1">6.5.1.4</ecNumber>
    </submittedName>
</protein>
<sequence length="349" mass="37619">MTSRPILNINGALGEGGGQILRTSLTLAACLQQPISINNIRAGRKKPGLRLQHRACIDAAQQVCNAKVSGNEINSTQIEFIPGPIESGQYQFYTDTAASTTLIFQTVMPVLSLANRLSRIELGGGTHNPLAPSYEFLTKSFLQVIRKMGICIDHQISAFGFFPAGKGVWQATISPRTTGIALNLNQQGKIISQKATVYHSLIPTHVAARELAQIKKRLGWTGAQLAHHPARSVGSGNLISLAINFENLSVVFDAIGQKGISAEKVADNVIKQYLNYVKSTAVVDEYLADQLMLPMALFNGGRFITASLSQHAITNACIINQFIPETITITPLGMGLHQIIVNGLNLQPG</sequence>
<reference evidence="1 2" key="1">
    <citation type="submission" date="2024-06" db="EMBL/GenBank/DDBJ databases">
        <authorList>
            <person name="Li F."/>
        </authorList>
    </citation>
    <scope>NUCLEOTIDE SEQUENCE [LARGE SCALE GENOMIC DNA]</scope>
    <source>
        <strain evidence="1 2">GXAS 311</strain>
    </source>
</reference>
<gene>
    <name evidence="1" type="primary">rtcA</name>
    <name evidence="1" type="ORF">ABVT43_18365</name>
</gene>
<dbReference type="Proteomes" id="UP001548189">
    <property type="component" value="Unassembled WGS sequence"/>
</dbReference>
<evidence type="ECO:0000313" key="2">
    <source>
        <dbReference type="Proteomes" id="UP001548189"/>
    </source>
</evidence>
<dbReference type="EMBL" id="JBEVCJ010000035">
    <property type="protein sequence ID" value="MET1257114.1"/>
    <property type="molecule type" value="Genomic_DNA"/>
</dbReference>
<dbReference type="Pfam" id="PF01137">
    <property type="entry name" value="RTC"/>
    <property type="match status" value="1"/>
</dbReference>